<dbReference type="EMBL" id="RCMK01001505">
    <property type="protein sequence ID" value="KAG2893052.1"/>
    <property type="molecule type" value="Genomic_DNA"/>
</dbReference>
<dbReference type="Gene3D" id="2.60.40.10">
    <property type="entry name" value="Immunoglobulins"/>
    <property type="match status" value="1"/>
</dbReference>
<dbReference type="InterPro" id="IPR026891">
    <property type="entry name" value="Fn3-like"/>
</dbReference>
<evidence type="ECO:0000313" key="5">
    <source>
        <dbReference type="EMBL" id="KAG2964158.1"/>
    </source>
</evidence>
<accession>A0A8T1AYU6</accession>
<evidence type="ECO:0000313" key="6">
    <source>
        <dbReference type="EMBL" id="KAG3208058.1"/>
    </source>
</evidence>
<feature type="domain" description="Fibronectin type III-like" evidence="1">
    <location>
        <begin position="2"/>
        <end position="52"/>
    </location>
</feature>
<reference evidence="4" key="1">
    <citation type="submission" date="2018-10" db="EMBL/GenBank/DDBJ databases">
        <title>Effector identification in a new, highly contiguous assembly of the strawberry crown rot pathogen Phytophthora cactorum.</title>
        <authorList>
            <person name="Armitage A.D."/>
            <person name="Nellist C.F."/>
            <person name="Bates H."/>
            <person name="Vickerstaff R.J."/>
            <person name="Harrison R.J."/>
        </authorList>
    </citation>
    <scope>NUCLEOTIDE SEQUENCE</scope>
    <source>
        <strain evidence="2">15-7</strain>
        <strain evidence="3">4032</strain>
        <strain evidence="4">4040</strain>
        <strain evidence="5">P415</strain>
        <strain evidence="6">P421</strain>
    </source>
</reference>
<name>A0A8T1AYU6_9STRA</name>
<dbReference type="Proteomes" id="UP000736787">
    <property type="component" value="Unassembled WGS sequence"/>
</dbReference>
<evidence type="ECO:0000259" key="1">
    <source>
        <dbReference type="Pfam" id="PF14310"/>
    </source>
</evidence>
<dbReference type="InterPro" id="IPR013783">
    <property type="entry name" value="Ig-like_fold"/>
</dbReference>
<evidence type="ECO:0000313" key="7">
    <source>
        <dbReference type="Proteomes" id="UP000736787"/>
    </source>
</evidence>
<evidence type="ECO:0000313" key="3">
    <source>
        <dbReference type="EMBL" id="KAG2884409.1"/>
    </source>
</evidence>
<proteinExistence type="predicted"/>
<dbReference type="Proteomes" id="UP000735874">
    <property type="component" value="Unassembled WGS sequence"/>
</dbReference>
<dbReference type="Pfam" id="PF14310">
    <property type="entry name" value="Fn3-like"/>
    <property type="match status" value="1"/>
</dbReference>
<dbReference type="EMBL" id="RCMI01001499">
    <property type="protein sequence ID" value="KAG2884409.1"/>
    <property type="molecule type" value="Genomic_DNA"/>
</dbReference>
<evidence type="ECO:0000313" key="2">
    <source>
        <dbReference type="EMBL" id="KAG2827921.1"/>
    </source>
</evidence>
<dbReference type="AlphaFoldDB" id="A0A8T1AYU6"/>
<dbReference type="Proteomes" id="UP000760860">
    <property type="component" value="Unassembled WGS sequence"/>
</dbReference>
<dbReference type="EMBL" id="RCML01001244">
    <property type="protein sequence ID" value="KAG2964158.1"/>
    <property type="molecule type" value="Genomic_DNA"/>
</dbReference>
<protein>
    <recommendedName>
        <fullName evidence="1">Fibronectin type III-like domain-containing protein</fullName>
    </recommendedName>
</protein>
<organism evidence="4 7">
    <name type="scientific">Phytophthora cactorum</name>
    <dbReference type="NCBI Taxonomy" id="29920"/>
    <lineage>
        <taxon>Eukaryota</taxon>
        <taxon>Sar</taxon>
        <taxon>Stramenopiles</taxon>
        <taxon>Oomycota</taxon>
        <taxon>Peronosporomycetes</taxon>
        <taxon>Peronosporales</taxon>
        <taxon>Peronosporaceae</taxon>
        <taxon>Phytophthora</taxon>
    </lineage>
</organism>
<evidence type="ECO:0000313" key="4">
    <source>
        <dbReference type="EMBL" id="KAG2893052.1"/>
    </source>
</evidence>
<comment type="caution">
    <text evidence="4">The sequence shown here is derived from an EMBL/GenBank/DDBJ whole genome shotgun (WGS) entry which is preliminary data.</text>
</comment>
<sequence length="70" mass="7577">MLFLTQPYGSLSVPEVKQLKKFLKISLDAGASQTVAFQLTAADWSVYYPQISQGLKLVAEDADMAIAVLG</sequence>
<dbReference type="EMBL" id="RCMV01001565">
    <property type="protein sequence ID" value="KAG3208058.1"/>
    <property type="molecule type" value="Genomic_DNA"/>
</dbReference>
<dbReference type="Proteomes" id="UP000774804">
    <property type="component" value="Unassembled WGS sequence"/>
</dbReference>
<dbReference type="Proteomes" id="UP000697107">
    <property type="component" value="Unassembled WGS sequence"/>
</dbReference>
<gene>
    <name evidence="2" type="ORF">PC113_g21538</name>
    <name evidence="3" type="ORF">PC115_g21343</name>
    <name evidence="4" type="ORF">PC117_g23878</name>
    <name evidence="5" type="ORF">PC118_g20495</name>
    <name evidence="6" type="ORF">PC129_g20913</name>
</gene>
<dbReference type="EMBL" id="RCMG01001416">
    <property type="protein sequence ID" value="KAG2827921.1"/>
    <property type="molecule type" value="Genomic_DNA"/>
</dbReference>